<evidence type="ECO:0000313" key="3">
    <source>
        <dbReference type="Proteomes" id="UP000054270"/>
    </source>
</evidence>
<reference evidence="3" key="1">
    <citation type="submission" date="2014-04" db="EMBL/GenBank/DDBJ databases">
        <title>Evolutionary Origins and Diversification of the Mycorrhizal Mutualists.</title>
        <authorList>
            <consortium name="DOE Joint Genome Institute"/>
            <consortium name="Mycorrhizal Genomics Consortium"/>
            <person name="Kohler A."/>
            <person name="Kuo A."/>
            <person name="Nagy L.G."/>
            <person name="Floudas D."/>
            <person name="Copeland A."/>
            <person name="Barry K.W."/>
            <person name="Cichocki N."/>
            <person name="Veneault-Fourrey C."/>
            <person name="LaButti K."/>
            <person name="Lindquist E.A."/>
            <person name="Lipzen A."/>
            <person name="Lundell T."/>
            <person name="Morin E."/>
            <person name="Murat C."/>
            <person name="Riley R."/>
            <person name="Ohm R."/>
            <person name="Sun H."/>
            <person name="Tunlid A."/>
            <person name="Henrissat B."/>
            <person name="Grigoriev I.V."/>
            <person name="Hibbett D.S."/>
            <person name="Martin F."/>
        </authorList>
    </citation>
    <scope>NUCLEOTIDE SEQUENCE [LARGE SCALE GENOMIC DNA]</scope>
    <source>
        <strain evidence="3">FD-334 SS-4</strain>
    </source>
</reference>
<sequence length="229" mass="24365">MQLSWLAVASYLCVASSFAAAAVNPGIPVHLRIEGERETIFEGDIFTRGHNVTTPSGGTHPCNGLNDKANTLPGATCTSALADAARRKRFTFDGTFDPTFDDFFITAIGDSVQTATQFWGILVNFQFTPVGGCQQEVRSSDEVLFAFDAFSKTHFLKLSGPRTAIIGKPAKFTVIDGMNGEPVAGASVNDQTSGADGTVLIDFTSRGTKSLKASKFDSIRSNAVEVIVV</sequence>
<feature type="signal peptide" evidence="1">
    <location>
        <begin position="1"/>
        <end position="21"/>
    </location>
</feature>
<accession>A0A0D2KZF5</accession>
<dbReference type="OrthoDB" id="10007757at2759"/>
<feature type="chain" id="PRO_5002245984" evidence="1">
    <location>
        <begin position="22"/>
        <end position="229"/>
    </location>
</feature>
<evidence type="ECO:0000256" key="1">
    <source>
        <dbReference type="SAM" id="SignalP"/>
    </source>
</evidence>
<dbReference type="OMA" id="VGGCQQE"/>
<keyword evidence="3" id="KW-1185">Reference proteome</keyword>
<name>A0A0D2KZF5_HYPSF</name>
<dbReference type="EMBL" id="KN817573">
    <property type="protein sequence ID" value="KJA19857.1"/>
    <property type="molecule type" value="Genomic_DNA"/>
</dbReference>
<dbReference type="Proteomes" id="UP000054270">
    <property type="component" value="Unassembled WGS sequence"/>
</dbReference>
<gene>
    <name evidence="2" type="ORF">HYPSUDRAFT_852724</name>
</gene>
<proteinExistence type="predicted"/>
<keyword evidence="1" id="KW-0732">Signal</keyword>
<organism evidence="2 3">
    <name type="scientific">Hypholoma sublateritium (strain FD-334 SS-4)</name>
    <dbReference type="NCBI Taxonomy" id="945553"/>
    <lineage>
        <taxon>Eukaryota</taxon>
        <taxon>Fungi</taxon>
        <taxon>Dikarya</taxon>
        <taxon>Basidiomycota</taxon>
        <taxon>Agaricomycotina</taxon>
        <taxon>Agaricomycetes</taxon>
        <taxon>Agaricomycetidae</taxon>
        <taxon>Agaricales</taxon>
        <taxon>Agaricineae</taxon>
        <taxon>Strophariaceae</taxon>
        <taxon>Hypholoma</taxon>
    </lineage>
</organism>
<dbReference type="AlphaFoldDB" id="A0A0D2KZF5"/>
<evidence type="ECO:0000313" key="2">
    <source>
        <dbReference type="EMBL" id="KJA19857.1"/>
    </source>
</evidence>
<protein>
    <submittedName>
        <fullName evidence="2">Uncharacterized protein</fullName>
    </submittedName>
</protein>